<evidence type="ECO:0000256" key="3">
    <source>
        <dbReference type="ARBA" id="ARBA00004906"/>
    </source>
</evidence>
<dbReference type="Proteomes" id="UP000557566">
    <property type="component" value="Unassembled WGS sequence"/>
</dbReference>
<evidence type="ECO:0000256" key="7">
    <source>
        <dbReference type="ARBA" id="ARBA00022692"/>
    </source>
</evidence>
<evidence type="ECO:0000256" key="4">
    <source>
        <dbReference type="ARBA" id="ARBA00010089"/>
    </source>
</evidence>
<keyword evidence="7 17" id="KW-0812">Transmembrane</keyword>
<keyword evidence="6" id="KW-0808">Transferase</keyword>
<dbReference type="Pfam" id="PF25563">
    <property type="entry name" value="TPR_SYVN1_N"/>
    <property type="match status" value="1"/>
</dbReference>
<protein>
    <recommendedName>
        <fullName evidence="5">RING-type E3 ubiquitin transferase</fullName>
        <ecNumber evidence="5">2.3.2.27</ecNumber>
    </recommendedName>
</protein>
<evidence type="ECO:0000256" key="9">
    <source>
        <dbReference type="ARBA" id="ARBA00022771"/>
    </source>
</evidence>
<dbReference type="SUPFAM" id="SSF57850">
    <property type="entry name" value="RING/U-box"/>
    <property type="match status" value="1"/>
</dbReference>
<proteinExistence type="inferred from homology"/>
<feature type="transmembrane region" description="Helical" evidence="17">
    <location>
        <begin position="31"/>
        <end position="56"/>
    </location>
</feature>
<feature type="region of interest" description="Disordered" evidence="16">
    <location>
        <begin position="230"/>
        <end position="252"/>
    </location>
</feature>
<feature type="region of interest" description="Disordered" evidence="16">
    <location>
        <begin position="558"/>
        <end position="579"/>
    </location>
</feature>
<comment type="caution">
    <text evidence="19">The sequence shown here is derived from an EMBL/GenBank/DDBJ whole genome shotgun (WGS) entry which is preliminary data.</text>
</comment>
<evidence type="ECO:0000256" key="10">
    <source>
        <dbReference type="ARBA" id="ARBA00022786"/>
    </source>
</evidence>
<dbReference type="UniPathway" id="UPA00143"/>
<dbReference type="InterPro" id="IPR050731">
    <property type="entry name" value="HRD1_E3_ubiq-ligases"/>
</dbReference>
<keyword evidence="9 15" id="KW-0863">Zinc-finger</keyword>
<feature type="transmembrane region" description="Helical" evidence="17">
    <location>
        <begin position="101"/>
        <end position="121"/>
    </location>
</feature>
<dbReference type="InterPro" id="IPR001841">
    <property type="entry name" value="Znf_RING"/>
</dbReference>
<evidence type="ECO:0000256" key="15">
    <source>
        <dbReference type="PROSITE-ProRule" id="PRU00175"/>
    </source>
</evidence>
<dbReference type="GO" id="GO:0061630">
    <property type="term" value="F:ubiquitin protein ligase activity"/>
    <property type="evidence" value="ECO:0007669"/>
    <property type="project" value="UniProtKB-EC"/>
</dbReference>
<evidence type="ECO:0000313" key="19">
    <source>
        <dbReference type="EMBL" id="KAF4510414.1"/>
    </source>
</evidence>
<comment type="catalytic activity">
    <reaction evidence="1">
        <text>S-ubiquitinyl-[E2 ubiquitin-conjugating enzyme]-L-cysteine + [acceptor protein]-L-lysine = [E2 ubiquitin-conjugating enzyme]-L-cysteine + N(6)-ubiquitinyl-[acceptor protein]-L-lysine.</text>
        <dbReference type="EC" id="2.3.2.27"/>
    </reaction>
</comment>
<feature type="region of interest" description="Disordered" evidence="16">
    <location>
        <begin position="611"/>
        <end position="633"/>
    </location>
</feature>
<comment type="subcellular location">
    <subcellularLocation>
        <location evidence="2">Endoplasmic reticulum membrane</location>
        <topology evidence="2">Multi-pass membrane protein</topology>
    </subcellularLocation>
</comment>
<dbReference type="PANTHER" id="PTHR22763">
    <property type="entry name" value="RING ZINC FINGER PROTEIN"/>
    <property type="match status" value="1"/>
</dbReference>
<feature type="compositionally biased region" description="Low complexity" evidence="16">
    <location>
        <begin position="235"/>
        <end position="247"/>
    </location>
</feature>
<evidence type="ECO:0000256" key="5">
    <source>
        <dbReference type="ARBA" id="ARBA00012483"/>
    </source>
</evidence>
<evidence type="ECO:0000256" key="8">
    <source>
        <dbReference type="ARBA" id="ARBA00022723"/>
    </source>
</evidence>
<dbReference type="GO" id="GO:0016567">
    <property type="term" value="P:protein ubiquitination"/>
    <property type="evidence" value="ECO:0007669"/>
    <property type="project" value="UniProtKB-UniPathway"/>
</dbReference>
<sequence>MFKMRLGWYAGVSTALAGAVCMSAFHQRANFYSAMVYLAQSNFCLLALVNFSLLLYSSFVYGLTRLCYGTLRAVEVEQLTERAWFAITETCLAMTIFREEIGAWFLVMFTALVTGKVWGWIGDGRVEFLEQQPPPNPRLFHVRLSISLAMSFLYDIWILRYAVHNVIQQARPNMMVMFLFEFAVLATCSWRTGARYILVLAEQNIIKAQTRKRVLERRQEVREQREAILGQRQQAAGEEAPANNEPLPSEDDVDEMDIEVPGWATKGEWVLWLDLLSDMIKLGIYVAFFFMLLMFYGLPIHIMRDLFMTSRDFIKRLHALLRYRRAIQEMNRYPDATAEDLAQENTCIICREEMRPWDPVGNPGAIDRVRPKKLPCSHILHLGCLKSWLERQQVCPTCRSPVTADRAREAQNGAAGFGIQIGGAPRPQAQQAPVGNDEEPPGQGRQNEQQQPPRGGGPRIFNLGPIRLGFGGNNQQVRELAQQFGVPHIARRPPHAPAAAPTPTPTQNPPTIADNLQSIGNLIQQSEHMVQREMQRLHMAQQELQIAQLLMAELQRLQHRRQQPQDQAPNGPPHPPGLLPNVPMNLQFPSLPHIQVPTQGHQPQFPGLSNFPGAPSRSGSPLMARLGATGSPPAIPAGSAELPEGVALPPGWSLMPLQRMDGAPSLGQLPPQAGAPLNGESSTTNRATNESTAPVSMGAGFGDAQAAETPFSATPPEDPPRSRPTEPGHGARTAEPPAMVAPSPVMPSWGGSAQLANSAPRVGLNEIDRSQADTAGLQTPEDGLATSAGPNSPPNNSKQESSAGEYDDDEEQADGSQADGSQADGSQADGSQADGSSPKGKGRAVTMEEARDDEKGE</sequence>
<dbReference type="GO" id="GO:0036503">
    <property type="term" value="P:ERAD pathway"/>
    <property type="evidence" value="ECO:0007669"/>
    <property type="project" value="TreeGrafter"/>
</dbReference>
<keyword evidence="10" id="KW-0833">Ubl conjugation pathway</keyword>
<feature type="compositionally biased region" description="Polar residues" evidence="16">
    <location>
        <begin position="788"/>
        <end position="802"/>
    </location>
</feature>
<dbReference type="SMART" id="SM00184">
    <property type="entry name" value="RING"/>
    <property type="match status" value="1"/>
</dbReference>
<feature type="domain" description="RING-type" evidence="18">
    <location>
        <begin position="347"/>
        <end position="399"/>
    </location>
</feature>
<evidence type="ECO:0000313" key="20">
    <source>
        <dbReference type="Proteomes" id="UP000557566"/>
    </source>
</evidence>
<organism evidence="19 20">
    <name type="scientific">Ophiocordyceps sinensis</name>
    <dbReference type="NCBI Taxonomy" id="72228"/>
    <lineage>
        <taxon>Eukaryota</taxon>
        <taxon>Fungi</taxon>
        <taxon>Dikarya</taxon>
        <taxon>Ascomycota</taxon>
        <taxon>Pezizomycotina</taxon>
        <taxon>Sordariomycetes</taxon>
        <taxon>Hypocreomycetidae</taxon>
        <taxon>Hypocreales</taxon>
        <taxon>Ophiocordycipitaceae</taxon>
        <taxon>Ophiocordyceps</taxon>
    </lineage>
</organism>
<dbReference type="Pfam" id="PF12678">
    <property type="entry name" value="zf-rbx1"/>
    <property type="match status" value="1"/>
</dbReference>
<dbReference type="GO" id="GO:0005789">
    <property type="term" value="C:endoplasmic reticulum membrane"/>
    <property type="evidence" value="ECO:0007669"/>
    <property type="project" value="UniProtKB-SubCell"/>
</dbReference>
<evidence type="ECO:0000256" key="1">
    <source>
        <dbReference type="ARBA" id="ARBA00000900"/>
    </source>
</evidence>
<comment type="pathway">
    <text evidence="3">Protein modification; protein ubiquitination.</text>
</comment>
<evidence type="ECO:0000256" key="2">
    <source>
        <dbReference type="ARBA" id="ARBA00004477"/>
    </source>
</evidence>
<name>A0A8H4PTZ2_9HYPO</name>
<dbReference type="EC" id="2.3.2.27" evidence="5"/>
<feature type="compositionally biased region" description="Low complexity" evidence="16">
    <location>
        <begin position="736"/>
        <end position="748"/>
    </location>
</feature>
<reference evidence="19 20" key="1">
    <citation type="journal article" date="2020" name="Genome Biol. Evol.">
        <title>A new high-quality draft genome assembly of the Chinese cordyceps Ophiocordyceps sinensis.</title>
        <authorList>
            <person name="Shu R."/>
            <person name="Zhang J."/>
            <person name="Meng Q."/>
            <person name="Zhang H."/>
            <person name="Zhou G."/>
            <person name="Li M."/>
            <person name="Wu P."/>
            <person name="Zhao Y."/>
            <person name="Chen C."/>
            <person name="Qin Q."/>
        </authorList>
    </citation>
    <scope>NUCLEOTIDE SEQUENCE [LARGE SCALE GENOMIC DNA]</scope>
    <source>
        <strain evidence="19 20">IOZ07</strain>
    </source>
</reference>
<keyword evidence="13 17" id="KW-1133">Transmembrane helix</keyword>
<accession>A0A8H4PTZ2</accession>
<keyword evidence="11" id="KW-0256">Endoplasmic reticulum</keyword>
<dbReference type="OrthoDB" id="7759664at2759"/>
<gene>
    <name evidence="19" type="ORF">G6O67_002302</name>
</gene>
<keyword evidence="12" id="KW-0862">Zinc</keyword>
<evidence type="ECO:0000256" key="12">
    <source>
        <dbReference type="ARBA" id="ARBA00022833"/>
    </source>
</evidence>
<dbReference type="InterPro" id="IPR013083">
    <property type="entry name" value="Znf_RING/FYVE/PHD"/>
</dbReference>
<feature type="compositionally biased region" description="Basic and acidic residues" evidence="16">
    <location>
        <begin position="846"/>
        <end position="857"/>
    </location>
</feature>
<dbReference type="InterPro" id="IPR057992">
    <property type="entry name" value="TPR_SYVN1_N"/>
</dbReference>
<dbReference type="PANTHER" id="PTHR22763:SF184">
    <property type="entry name" value="E3 UBIQUITIN-PROTEIN LIGASE SYNOVIOLIN"/>
    <property type="match status" value="1"/>
</dbReference>
<comment type="similarity">
    <text evidence="4">Belongs to the HRD1 family.</text>
</comment>
<evidence type="ECO:0000256" key="17">
    <source>
        <dbReference type="SAM" id="Phobius"/>
    </source>
</evidence>
<dbReference type="Gene3D" id="3.30.40.10">
    <property type="entry name" value="Zinc/RING finger domain, C3HC4 (zinc finger)"/>
    <property type="match status" value="1"/>
</dbReference>
<evidence type="ECO:0000259" key="18">
    <source>
        <dbReference type="PROSITE" id="PS50089"/>
    </source>
</evidence>
<dbReference type="EMBL" id="JAAVMX010000003">
    <property type="protein sequence ID" value="KAF4510414.1"/>
    <property type="molecule type" value="Genomic_DNA"/>
</dbReference>
<keyword evidence="14 17" id="KW-0472">Membrane</keyword>
<feature type="transmembrane region" description="Helical" evidence="17">
    <location>
        <begin position="141"/>
        <end position="163"/>
    </location>
</feature>
<dbReference type="CDD" id="cd16479">
    <property type="entry name" value="RING-H2_synoviolin"/>
    <property type="match status" value="1"/>
</dbReference>
<keyword evidence="8" id="KW-0479">Metal-binding</keyword>
<dbReference type="GO" id="GO:0008270">
    <property type="term" value="F:zinc ion binding"/>
    <property type="evidence" value="ECO:0007669"/>
    <property type="project" value="UniProtKB-KW"/>
</dbReference>
<feature type="compositionally biased region" description="Polar residues" evidence="16">
    <location>
        <begin position="814"/>
        <end position="835"/>
    </location>
</feature>
<dbReference type="GO" id="GO:0043161">
    <property type="term" value="P:proteasome-mediated ubiquitin-dependent protein catabolic process"/>
    <property type="evidence" value="ECO:0007669"/>
    <property type="project" value="TreeGrafter"/>
</dbReference>
<evidence type="ECO:0000256" key="14">
    <source>
        <dbReference type="ARBA" id="ARBA00023136"/>
    </source>
</evidence>
<evidence type="ECO:0000256" key="11">
    <source>
        <dbReference type="ARBA" id="ARBA00022824"/>
    </source>
</evidence>
<feature type="compositionally biased region" description="Polar residues" evidence="16">
    <location>
        <begin position="679"/>
        <end position="694"/>
    </location>
</feature>
<feature type="region of interest" description="Disordered" evidence="16">
    <location>
        <begin position="417"/>
        <end position="465"/>
    </location>
</feature>
<dbReference type="InterPro" id="IPR058051">
    <property type="entry name" value="Znf_RING_synoviolin"/>
</dbReference>
<evidence type="ECO:0000256" key="13">
    <source>
        <dbReference type="ARBA" id="ARBA00022989"/>
    </source>
</evidence>
<evidence type="ECO:0000256" key="16">
    <source>
        <dbReference type="SAM" id="MobiDB-lite"/>
    </source>
</evidence>
<evidence type="ECO:0000256" key="6">
    <source>
        <dbReference type="ARBA" id="ARBA00022679"/>
    </source>
</evidence>
<dbReference type="PROSITE" id="PS50089">
    <property type="entry name" value="ZF_RING_2"/>
    <property type="match status" value="1"/>
</dbReference>
<feature type="transmembrane region" description="Helical" evidence="17">
    <location>
        <begin position="282"/>
        <end position="302"/>
    </location>
</feature>
<dbReference type="AlphaFoldDB" id="A0A8H4PTZ2"/>
<feature type="region of interest" description="Disordered" evidence="16">
    <location>
        <begin position="658"/>
        <end position="857"/>
    </location>
</feature>
<keyword evidence="20" id="KW-1185">Reference proteome</keyword>
<dbReference type="InterPro" id="IPR024766">
    <property type="entry name" value="Znf_RING_H2"/>
</dbReference>